<sequence length="177" mass="19284">MTSLILIFAMLGKHSTIAALNALNAKTGPTRATEKDEIIHSLAWQRIAFAAMAGKHGTIAALNTLNAKNGPTRVFALTVISDGAGVYDDSKPLSRGVVGKTPMVEELGRWKVNAAYSGVLRRLALCLLLRWASSHTISTQEVARGFLRRLTQRFDLLYQGRSAREHPSLDSISMIVL</sequence>
<name>A0ABQ4ZB54_9ASTR</name>
<evidence type="ECO:0000313" key="3">
    <source>
        <dbReference type="Proteomes" id="UP001151760"/>
    </source>
</evidence>
<keyword evidence="1" id="KW-0732">Signal</keyword>
<comment type="caution">
    <text evidence="2">The sequence shown here is derived from an EMBL/GenBank/DDBJ whole genome shotgun (WGS) entry which is preliminary data.</text>
</comment>
<accession>A0ABQ4ZB54</accession>
<evidence type="ECO:0000256" key="1">
    <source>
        <dbReference type="SAM" id="SignalP"/>
    </source>
</evidence>
<organism evidence="2 3">
    <name type="scientific">Tanacetum coccineum</name>
    <dbReference type="NCBI Taxonomy" id="301880"/>
    <lineage>
        <taxon>Eukaryota</taxon>
        <taxon>Viridiplantae</taxon>
        <taxon>Streptophyta</taxon>
        <taxon>Embryophyta</taxon>
        <taxon>Tracheophyta</taxon>
        <taxon>Spermatophyta</taxon>
        <taxon>Magnoliopsida</taxon>
        <taxon>eudicotyledons</taxon>
        <taxon>Gunneridae</taxon>
        <taxon>Pentapetalae</taxon>
        <taxon>asterids</taxon>
        <taxon>campanulids</taxon>
        <taxon>Asterales</taxon>
        <taxon>Asteraceae</taxon>
        <taxon>Asteroideae</taxon>
        <taxon>Anthemideae</taxon>
        <taxon>Anthemidinae</taxon>
        <taxon>Tanacetum</taxon>
    </lineage>
</organism>
<protein>
    <submittedName>
        <fullName evidence="2">Uncharacterized protein</fullName>
    </submittedName>
</protein>
<proteinExistence type="predicted"/>
<reference evidence="2" key="2">
    <citation type="submission" date="2022-01" db="EMBL/GenBank/DDBJ databases">
        <authorList>
            <person name="Yamashiro T."/>
            <person name="Shiraishi A."/>
            <person name="Satake H."/>
            <person name="Nakayama K."/>
        </authorList>
    </citation>
    <scope>NUCLEOTIDE SEQUENCE</scope>
</reference>
<feature type="signal peptide" evidence="1">
    <location>
        <begin position="1"/>
        <end position="18"/>
    </location>
</feature>
<evidence type="ECO:0000313" key="2">
    <source>
        <dbReference type="EMBL" id="GJS86786.1"/>
    </source>
</evidence>
<keyword evidence="3" id="KW-1185">Reference proteome</keyword>
<dbReference type="Proteomes" id="UP001151760">
    <property type="component" value="Unassembled WGS sequence"/>
</dbReference>
<dbReference type="EMBL" id="BQNB010011146">
    <property type="protein sequence ID" value="GJS86786.1"/>
    <property type="molecule type" value="Genomic_DNA"/>
</dbReference>
<feature type="chain" id="PRO_5045793111" evidence="1">
    <location>
        <begin position="19"/>
        <end position="177"/>
    </location>
</feature>
<reference evidence="2" key="1">
    <citation type="journal article" date="2022" name="Int. J. Mol. Sci.">
        <title>Draft Genome of Tanacetum Coccineum: Genomic Comparison of Closely Related Tanacetum-Family Plants.</title>
        <authorList>
            <person name="Yamashiro T."/>
            <person name="Shiraishi A."/>
            <person name="Nakayama K."/>
            <person name="Satake H."/>
        </authorList>
    </citation>
    <scope>NUCLEOTIDE SEQUENCE</scope>
</reference>
<gene>
    <name evidence="2" type="ORF">Tco_0769422</name>
</gene>